<evidence type="ECO:0000259" key="1">
    <source>
        <dbReference type="PROSITE" id="PS50075"/>
    </source>
</evidence>
<dbReference type="EMBL" id="MKKK01000025">
    <property type="protein sequence ID" value="OEY95532.1"/>
    <property type="molecule type" value="Genomic_DNA"/>
</dbReference>
<evidence type="ECO:0000313" key="2">
    <source>
        <dbReference type="EMBL" id="OEY95532.1"/>
    </source>
</evidence>
<dbReference type="PANTHER" id="PTHR45527:SF1">
    <property type="entry name" value="FATTY ACID SYNTHASE"/>
    <property type="match status" value="1"/>
</dbReference>
<dbReference type="InterPro" id="IPR001242">
    <property type="entry name" value="Condensation_dom"/>
</dbReference>
<dbReference type="PROSITE" id="PS50075">
    <property type="entry name" value="CARRIER"/>
    <property type="match status" value="1"/>
</dbReference>
<dbReference type="RefSeq" id="WP_070070004.1">
    <property type="nucleotide sequence ID" value="NZ_MKKK01000025.1"/>
</dbReference>
<reference evidence="2 3" key="1">
    <citation type="submission" date="2016-09" db="EMBL/GenBank/DDBJ databases">
        <authorList>
            <person name="Capua I."/>
            <person name="De Benedictis P."/>
            <person name="Joannis T."/>
            <person name="Lombin L.H."/>
            <person name="Cattoli G."/>
        </authorList>
    </citation>
    <scope>NUCLEOTIDE SEQUENCE [LARGE SCALE GENOMIC DNA]</scope>
    <source>
        <strain evidence="2 3">ANC 4671</strain>
    </source>
</reference>
<organism evidence="2 3">
    <name type="scientific">Acinetobacter qingfengensis</name>
    <dbReference type="NCBI Taxonomy" id="1262585"/>
    <lineage>
        <taxon>Bacteria</taxon>
        <taxon>Pseudomonadati</taxon>
        <taxon>Pseudomonadota</taxon>
        <taxon>Gammaproteobacteria</taxon>
        <taxon>Moraxellales</taxon>
        <taxon>Moraxellaceae</taxon>
        <taxon>Acinetobacter</taxon>
    </lineage>
</organism>
<dbReference type="Pfam" id="PF00668">
    <property type="entry name" value="Condensation"/>
    <property type="match status" value="2"/>
</dbReference>
<dbReference type="SUPFAM" id="SSF47336">
    <property type="entry name" value="ACP-like"/>
    <property type="match status" value="1"/>
</dbReference>
<dbReference type="STRING" id="1262585.BJI46_12720"/>
<protein>
    <recommendedName>
        <fullName evidence="1">Carrier domain-containing protein</fullName>
    </recommendedName>
</protein>
<dbReference type="Pfam" id="PF00550">
    <property type="entry name" value="PP-binding"/>
    <property type="match status" value="1"/>
</dbReference>
<dbReference type="InterPro" id="IPR009081">
    <property type="entry name" value="PP-bd_ACP"/>
</dbReference>
<dbReference type="AlphaFoldDB" id="A0A1E7R8B9"/>
<dbReference type="Proteomes" id="UP000185895">
    <property type="component" value="Unassembled WGS sequence"/>
</dbReference>
<dbReference type="Gene3D" id="3.30.559.10">
    <property type="entry name" value="Chloramphenicol acetyltransferase-like domain"/>
    <property type="match status" value="2"/>
</dbReference>
<name>A0A1E7R8B9_9GAMM</name>
<dbReference type="GO" id="GO:0031177">
    <property type="term" value="F:phosphopantetheine binding"/>
    <property type="evidence" value="ECO:0007669"/>
    <property type="project" value="TreeGrafter"/>
</dbReference>
<dbReference type="PANTHER" id="PTHR45527">
    <property type="entry name" value="NONRIBOSOMAL PEPTIDE SYNTHETASE"/>
    <property type="match status" value="1"/>
</dbReference>
<dbReference type="GO" id="GO:0005737">
    <property type="term" value="C:cytoplasm"/>
    <property type="evidence" value="ECO:0007669"/>
    <property type="project" value="TreeGrafter"/>
</dbReference>
<evidence type="ECO:0000313" key="3">
    <source>
        <dbReference type="Proteomes" id="UP000185895"/>
    </source>
</evidence>
<dbReference type="GO" id="GO:0044550">
    <property type="term" value="P:secondary metabolite biosynthetic process"/>
    <property type="evidence" value="ECO:0007669"/>
    <property type="project" value="TreeGrafter"/>
</dbReference>
<dbReference type="OrthoDB" id="9757559at2"/>
<dbReference type="InterPro" id="IPR036736">
    <property type="entry name" value="ACP-like_sf"/>
</dbReference>
<proteinExistence type="predicted"/>
<gene>
    <name evidence="2" type="ORF">BJI46_12720</name>
</gene>
<feature type="domain" description="Carrier" evidence="1">
    <location>
        <begin position="476"/>
        <end position="551"/>
    </location>
</feature>
<dbReference type="InterPro" id="IPR023213">
    <property type="entry name" value="CAT-like_dom_sf"/>
</dbReference>
<sequence>MKFQNNQSMMTDDKFSIFEQKLQELGANPKQEIQNNAVLSDNQVSMSEERAWMLHQQNPISASGPFVLALKLKGQVNIERLQSAIIKLYEGNSNLNLIYKLDDEGELEKIHQSYKTVEMIKIKNEYEARAYLIQKVTQPIDLATIPSIQFSIFQTENEVILGILGHHILMDDNSWKPVFHYLSQYYNQHAVEQSGIKESSSLKFITHEKKNKQDILNYWKDQFNDGLRYYDFPEVYKLIHNYPVTRYGVENYLEGENLANRFVAKYPSQFIVKLSETAKATPFHSITTLFGLYLSNITHINEVDILIPTVEHREITQLDQISSSSNVIPVRVSTNAELSATIGAVRNQILNGISYDLPIEEIFSVTKTDREDIPNILITQFVCATQFLNLDGIEVIPLEIPSLNMDYDLALAVQFDQNKQTVTFELTTGNALSKNAGAIILEKFLEFLQGIDSSKDILANIVNDKSNNYHKDKHLSENVALVDTILSEFRQVLNQPELTATDNFFDKGGHSILATKVIGRLQSKHQVLINIADFFNAPTANELVKFATYTEYNHSDIVIPVAETDIDIIAPLSLLQQTYIEFSDYGRNPIFNIPYALRFSSNIDENAFYLAFKDIIQRHHALRTILIENSEGEILQRIIPMQEFEDYQWFWYSDAQGNEDYQNILIQENYHSFDLFNHFPIRVKFLKDENGQPILSLLIYHNVMDEWSTGILLEDLWVAYQKRINHQIPEWDTIPNQFHQHALEQNHAVILGEHLAYWKQKLGTVYKSKPLLSNKDEVTEIDIAGGFVSFSLNAVDVQKLNHLAKQNNASLFHTLYSTLALAIYLLEGGKKLLLGTSVSGREDIKYQETVGYFTNVVLHHVHFNEEMQISELIKQVKNTIIEGLPYSDVPLGIIEAAVKADDELSEDSLFEIYIQFHAKNSLTGVLLVDDQQDLKFELLEPERTLSKYGLHFELYEEPLSIDNALRVVMCYRNNHYSEDKVALIIDLVQRVFHAMIKVSDHQLNDITDIRKELTLTI</sequence>
<accession>A0A1E7R8B9</accession>
<dbReference type="Gene3D" id="3.30.559.30">
    <property type="entry name" value="Nonribosomal peptide synthetase, condensation domain"/>
    <property type="match status" value="2"/>
</dbReference>
<keyword evidence="3" id="KW-1185">Reference proteome</keyword>
<dbReference type="Gene3D" id="1.10.1200.10">
    <property type="entry name" value="ACP-like"/>
    <property type="match status" value="1"/>
</dbReference>
<dbReference type="GO" id="GO:0043041">
    <property type="term" value="P:amino acid activation for nonribosomal peptide biosynthetic process"/>
    <property type="evidence" value="ECO:0007669"/>
    <property type="project" value="TreeGrafter"/>
</dbReference>
<dbReference type="GO" id="GO:0003824">
    <property type="term" value="F:catalytic activity"/>
    <property type="evidence" value="ECO:0007669"/>
    <property type="project" value="InterPro"/>
</dbReference>
<dbReference type="SUPFAM" id="SSF52777">
    <property type="entry name" value="CoA-dependent acyltransferases"/>
    <property type="match status" value="4"/>
</dbReference>
<comment type="caution">
    <text evidence="2">The sequence shown here is derived from an EMBL/GenBank/DDBJ whole genome shotgun (WGS) entry which is preliminary data.</text>
</comment>